<dbReference type="Proteomes" id="UP000184452">
    <property type="component" value="Unassembled WGS sequence"/>
</dbReference>
<accession>A0A1M6W5Y9</accession>
<dbReference type="RefSeq" id="WP_073384284.1">
    <property type="nucleotide sequence ID" value="NZ_FQZK01000040.1"/>
</dbReference>
<keyword evidence="3" id="KW-1185">Reference proteome</keyword>
<name>A0A1M6W5Y9_9ACTN</name>
<dbReference type="EMBL" id="FQZK01000040">
    <property type="protein sequence ID" value="SHK89147.1"/>
    <property type="molecule type" value="Genomic_DNA"/>
</dbReference>
<evidence type="ECO:0000313" key="3">
    <source>
        <dbReference type="Proteomes" id="UP000184452"/>
    </source>
</evidence>
<feature type="region of interest" description="Disordered" evidence="1">
    <location>
        <begin position="1"/>
        <end position="88"/>
    </location>
</feature>
<organism evidence="2 3">
    <name type="scientific">Nocardiopsis flavescens</name>
    <dbReference type="NCBI Taxonomy" id="758803"/>
    <lineage>
        <taxon>Bacteria</taxon>
        <taxon>Bacillati</taxon>
        <taxon>Actinomycetota</taxon>
        <taxon>Actinomycetes</taxon>
        <taxon>Streptosporangiales</taxon>
        <taxon>Nocardiopsidaceae</taxon>
        <taxon>Nocardiopsis</taxon>
    </lineage>
</organism>
<gene>
    <name evidence="2" type="ORF">SAMN05421803_14022</name>
</gene>
<sequence length="88" mass="9048">MPDAPAGISVPTRPYQGFPGGDGPPGKVPAEGSRRVVAAREASGHWLKPRPKPVRGAAAGGRGPAPGVHRGERRVRGAQAWTVRAAGR</sequence>
<evidence type="ECO:0000313" key="2">
    <source>
        <dbReference type="EMBL" id="SHK89147.1"/>
    </source>
</evidence>
<evidence type="ECO:0000256" key="1">
    <source>
        <dbReference type="SAM" id="MobiDB-lite"/>
    </source>
</evidence>
<protein>
    <submittedName>
        <fullName evidence="2">Uncharacterized protein</fullName>
    </submittedName>
</protein>
<proteinExistence type="predicted"/>
<dbReference type="AlphaFoldDB" id="A0A1M6W5Y9"/>
<reference evidence="2 3" key="1">
    <citation type="submission" date="2016-11" db="EMBL/GenBank/DDBJ databases">
        <authorList>
            <person name="Jaros S."/>
            <person name="Januszkiewicz K."/>
            <person name="Wedrychowicz H."/>
        </authorList>
    </citation>
    <scope>NUCLEOTIDE SEQUENCE [LARGE SCALE GENOMIC DNA]</scope>
    <source>
        <strain evidence="2 3">CGMCC 4.5723</strain>
    </source>
</reference>